<proteinExistence type="predicted"/>
<evidence type="ECO:0000313" key="2">
    <source>
        <dbReference type="EMBL" id="EJF89104.1"/>
    </source>
</evidence>
<dbReference type="Pfam" id="PF00717">
    <property type="entry name" value="Peptidase_S24"/>
    <property type="match status" value="1"/>
</dbReference>
<organism evidence="2 3">
    <name type="scientific">Bartonella tamiae Th239</name>
    <dbReference type="NCBI Taxonomy" id="1094558"/>
    <lineage>
        <taxon>Bacteria</taxon>
        <taxon>Pseudomonadati</taxon>
        <taxon>Pseudomonadota</taxon>
        <taxon>Alphaproteobacteria</taxon>
        <taxon>Hyphomicrobiales</taxon>
        <taxon>Bartonellaceae</taxon>
        <taxon>Bartonella</taxon>
    </lineage>
</organism>
<protein>
    <recommendedName>
        <fullName evidence="1">HTH cro/C1-type domain-containing protein</fullName>
    </recommendedName>
</protein>
<dbReference type="OrthoDB" id="528805at2"/>
<dbReference type="Pfam" id="PF13560">
    <property type="entry name" value="HTH_31"/>
    <property type="match status" value="1"/>
</dbReference>
<evidence type="ECO:0000313" key="3">
    <source>
        <dbReference type="Proteomes" id="UP000008952"/>
    </source>
</evidence>
<dbReference type="InterPro" id="IPR010982">
    <property type="entry name" value="Lambda_DNA-bd_dom_sf"/>
</dbReference>
<sequence length="265" mass="30103">MFSVTTQMRHLRERAGLSMDELARAMGYKRASSIQRYENSDEFNKEYFSIDLTEKLARVLLGKGHPPIEADEVWALSLPDVRLRLLSKWQKEDRHSLSSKNGVQYSGFAESTESDFIPVSNARIAGNVSFNRDRRLPVYGKAVAGVNGEFEFNGDVLFDVLCPPQLCDVNEAYAVQVSGESMWPRYRDGEIVYCDPTRRVKKGDFVVAQIMVDEHASAPQAFIKMFLRHNAQELVLEQFNPGEKLCFDHERVISVHYIALSGDAM</sequence>
<dbReference type="AlphaFoldDB" id="J0R0Q7"/>
<evidence type="ECO:0000259" key="1">
    <source>
        <dbReference type="PROSITE" id="PS50943"/>
    </source>
</evidence>
<dbReference type="HOGENOM" id="CLU_097949_0_0_5"/>
<dbReference type="EMBL" id="AIMB01000008">
    <property type="protein sequence ID" value="EJF89104.1"/>
    <property type="molecule type" value="Genomic_DNA"/>
</dbReference>
<dbReference type="eggNOG" id="COG2932">
    <property type="taxonomic scope" value="Bacteria"/>
</dbReference>
<dbReference type="Proteomes" id="UP000008952">
    <property type="component" value="Unassembled WGS sequence"/>
</dbReference>
<dbReference type="STRING" id="1094558.ME5_01655"/>
<dbReference type="CDD" id="cd06529">
    <property type="entry name" value="S24_LexA-like"/>
    <property type="match status" value="1"/>
</dbReference>
<dbReference type="SUPFAM" id="SSF47413">
    <property type="entry name" value="lambda repressor-like DNA-binding domains"/>
    <property type="match status" value="1"/>
</dbReference>
<dbReference type="CDD" id="cd00093">
    <property type="entry name" value="HTH_XRE"/>
    <property type="match status" value="1"/>
</dbReference>
<accession>J0R0Q7</accession>
<keyword evidence="3" id="KW-1185">Reference proteome</keyword>
<dbReference type="SMART" id="SM00530">
    <property type="entry name" value="HTH_XRE"/>
    <property type="match status" value="1"/>
</dbReference>
<dbReference type="PROSITE" id="PS50943">
    <property type="entry name" value="HTH_CROC1"/>
    <property type="match status" value="1"/>
</dbReference>
<dbReference type="InterPro" id="IPR015927">
    <property type="entry name" value="Peptidase_S24_S26A/B/C"/>
</dbReference>
<dbReference type="SUPFAM" id="SSF51306">
    <property type="entry name" value="LexA/Signal peptidase"/>
    <property type="match status" value="1"/>
</dbReference>
<gene>
    <name evidence="2" type="ORF">ME5_01655</name>
</gene>
<comment type="caution">
    <text evidence="2">The sequence shown here is derived from an EMBL/GenBank/DDBJ whole genome shotgun (WGS) entry which is preliminary data.</text>
</comment>
<dbReference type="InterPro" id="IPR039418">
    <property type="entry name" value="LexA-like"/>
</dbReference>
<dbReference type="PATRIC" id="fig|1094558.3.peg.1777"/>
<dbReference type="InterPro" id="IPR036286">
    <property type="entry name" value="LexA/Signal_pep-like_sf"/>
</dbReference>
<dbReference type="Gene3D" id="2.10.109.10">
    <property type="entry name" value="Umud Fragment, subunit A"/>
    <property type="match status" value="1"/>
</dbReference>
<dbReference type="InterPro" id="IPR001387">
    <property type="entry name" value="Cro/C1-type_HTH"/>
</dbReference>
<dbReference type="GO" id="GO:0003677">
    <property type="term" value="F:DNA binding"/>
    <property type="evidence" value="ECO:0007669"/>
    <property type="project" value="InterPro"/>
</dbReference>
<name>J0R0Q7_9HYPH</name>
<dbReference type="Gene3D" id="1.10.260.40">
    <property type="entry name" value="lambda repressor-like DNA-binding domains"/>
    <property type="match status" value="1"/>
</dbReference>
<feature type="domain" description="HTH cro/C1-type" evidence="1">
    <location>
        <begin position="8"/>
        <end position="39"/>
    </location>
</feature>
<reference evidence="2 3" key="1">
    <citation type="submission" date="2012-03" db="EMBL/GenBank/DDBJ databases">
        <title>The Genome Sequence of Bartonella tamiae Th239.</title>
        <authorList>
            <consortium name="The Broad Institute Genome Sequencing Platform"/>
            <consortium name="The Broad Institute Genome Sequencing Center for Infectious Disease"/>
            <person name="Feldgarden M."/>
            <person name="Kirby J."/>
            <person name="Kosoy M."/>
            <person name="Birtles R."/>
            <person name="Probert W.S."/>
            <person name="Chiaraviglio L."/>
            <person name="Young S.K."/>
            <person name="Zeng Q."/>
            <person name="Gargeya S."/>
            <person name="Fitzgerald M."/>
            <person name="Haas B."/>
            <person name="Abouelleil A."/>
            <person name="Alvarado L."/>
            <person name="Arachchi H.M."/>
            <person name="Berlin A."/>
            <person name="Chapman S.B."/>
            <person name="Gearin G."/>
            <person name="Goldberg J."/>
            <person name="Griggs A."/>
            <person name="Gujja S."/>
            <person name="Hansen M."/>
            <person name="Heiman D."/>
            <person name="Howarth C."/>
            <person name="Larimer J."/>
            <person name="Lui A."/>
            <person name="MacDonald P.J.P."/>
            <person name="McCowen C."/>
            <person name="Montmayeur A."/>
            <person name="Murphy C."/>
            <person name="Neiman D."/>
            <person name="Pearson M."/>
            <person name="Priest M."/>
            <person name="Roberts A."/>
            <person name="Saif S."/>
            <person name="Shea T."/>
            <person name="Sisk P."/>
            <person name="Stolte C."/>
            <person name="Sykes S."/>
            <person name="Wortman J."/>
            <person name="Nusbaum C."/>
            <person name="Birren B."/>
        </authorList>
    </citation>
    <scope>NUCLEOTIDE SEQUENCE [LARGE SCALE GENOMIC DNA]</scope>
    <source>
        <strain evidence="2 3">Th239</strain>
    </source>
</reference>